<dbReference type="EMBL" id="BAABDD010000014">
    <property type="protein sequence ID" value="GAA3750155.1"/>
    <property type="molecule type" value="Genomic_DNA"/>
</dbReference>
<dbReference type="InterPro" id="IPR035906">
    <property type="entry name" value="MetI-like_sf"/>
</dbReference>
<feature type="region of interest" description="Disordered" evidence="8">
    <location>
        <begin position="1"/>
        <end position="27"/>
    </location>
</feature>
<feature type="domain" description="ABC transmembrane type-1" evidence="9">
    <location>
        <begin position="90"/>
        <end position="270"/>
    </location>
</feature>
<dbReference type="CDD" id="cd06261">
    <property type="entry name" value="TM_PBP2"/>
    <property type="match status" value="1"/>
</dbReference>
<evidence type="ECO:0000313" key="10">
    <source>
        <dbReference type="EMBL" id="GAA3750155.1"/>
    </source>
</evidence>
<feature type="transmembrane region" description="Helical" evidence="7">
    <location>
        <begin position="252"/>
        <end position="271"/>
    </location>
</feature>
<evidence type="ECO:0000256" key="7">
    <source>
        <dbReference type="RuleBase" id="RU363032"/>
    </source>
</evidence>
<comment type="subcellular location">
    <subcellularLocation>
        <location evidence="1 7">Cell membrane</location>
        <topology evidence="1 7">Multi-pass membrane protein</topology>
    </subcellularLocation>
</comment>
<evidence type="ECO:0000256" key="2">
    <source>
        <dbReference type="ARBA" id="ARBA00022448"/>
    </source>
</evidence>
<evidence type="ECO:0000256" key="8">
    <source>
        <dbReference type="SAM" id="MobiDB-lite"/>
    </source>
</evidence>
<keyword evidence="5 7" id="KW-1133">Transmembrane helix</keyword>
<accession>A0ABP7FZV5</accession>
<dbReference type="PANTHER" id="PTHR30151">
    <property type="entry name" value="ALKANE SULFONATE ABC TRANSPORTER-RELATED, MEMBRANE SUBUNIT"/>
    <property type="match status" value="1"/>
</dbReference>
<proteinExistence type="inferred from homology"/>
<sequence length="287" mass="32495">MATNAVESPDASSSPQESDEKAQLNAQLRQQQRAERRSRWFWRISGYVFFFGLWQFASSFLVADFIVPPPLAILEKMRDIIVSGEVWVHFGATLSTIAIGFTVAYVLGAALGMLIGRSRWWESFFGDWVMATLTTPGLVFALLTAMVFGLGQLGPIVAVIITSISYVTVNVVEGVKAMPEDLVSMARAYRRSRWQIVRHVFIPFLAPFFFTAVRYGFSIAWKIATLTEVIVGTAGIGFMMRREFQSFSMTGFLAWVLLFFAFALFLERVVLQRQMKRVLKWRPEVAK</sequence>
<comment type="caution">
    <text evidence="10">The sequence shown here is derived from an EMBL/GenBank/DDBJ whole genome shotgun (WGS) entry which is preliminary data.</text>
</comment>
<organism evidence="10 11">
    <name type="scientific">Salinactinospora qingdaonensis</name>
    <dbReference type="NCBI Taxonomy" id="702744"/>
    <lineage>
        <taxon>Bacteria</taxon>
        <taxon>Bacillati</taxon>
        <taxon>Actinomycetota</taxon>
        <taxon>Actinomycetes</taxon>
        <taxon>Streptosporangiales</taxon>
        <taxon>Nocardiopsidaceae</taxon>
        <taxon>Salinactinospora</taxon>
    </lineage>
</organism>
<dbReference type="Pfam" id="PF00528">
    <property type="entry name" value="BPD_transp_1"/>
    <property type="match status" value="1"/>
</dbReference>
<keyword evidence="4 7" id="KW-0812">Transmembrane</keyword>
<keyword evidence="11" id="KW-1185">Reference proteome</keyword>
<reference evidence="11" key="1">
    <citation type="journal article" date="2019" name="Int. J. Syst. Evol. Microbiol.">
        <title>The Global Catalogue of Microorganisms (GCM) 10K type strain sequencing project: providing services to taxonomists for standard genome sequencing and annotation.</title>
        <authorList>
            <consortium name="The Broad Institute Genomics Platform"/>
            <consortium name="The Broad Institute Genome Sequencing Center for Infectious Disease"/>
            <person name="Wu L."/>
            <person name="Ma J."/>
        </authorList>
    </citation>
    <scope>NUCLEOTIDE SEQUENCE [LARGE SCALE GENOMIC DNA]</scope>
    <source>
        <strain evidence="11">JCM 17137</strain>
    </source>
</reference>
<comment type="similarity">
    <text evidence="7">Belongs to the binding-protein-dependent transport system permease family.</text>
</comment>
<dbReference type="PANTHER" id="PTHR30151:SF38">
    <property type="entry name" value="ALIPHATIC SULFONATES TRANSPORT PERMEASE PROTEIN SSUC-RELATED"/>
    <property type="match status" value="1"/>
</dbReference>
<evidence type="ECO:0000256" key="5">
    <source>
        <dbReference type="ARBA" id="ARBA00022989"/>
    </source>
</evidence>
<dbReference type="Gene3D" id="1.10.3720.10">
    <property type="entry name" value="MetI-like"/>
    <property type="match status" value="1"/>
</dbReference>
<evidence type="ECO:0000256" key="6">
    <source>
        <dbReference type="ARBA" id="ARBA00023136"/>
    </source>
</evidence>
<evidence type="ECO:0000256" key="1">
    <source>
        <dbReference type="ARBA" id="ARBA00004651"/>
    </source>
</evidence>
<evidence type="ECO:0000256" key="4">
    <source>
        <dbReference type="ARBA" id="ARBA00022692"/>
    </source>
</evidence>
<feature type="transmembrane region" description="Helical" evidence="7">
    <location>
        <begin position="156"/>
        <end position="175"/>
    </location>
</feature>
<dbReference type="PROSITE" id="PS50928">
    <property type="entry name" value="ABC_TM1"/>
    <property type="match status" value="1"/>
</dbReference>
<keyword evidence="2 7" id="KW-0813">Transport</keyword>
<keyword evidence="3" id="KW-1003">Cell membrane</keyword>
<feature type="transmembrane region" description="Helical" evidence="7">
    <location>
        <begin position="196"/>
        <end position="213"/>
    </location>
</feature>
<feature type="transmembrane region" description="Helical" evidence="7">
    <location>
        <begin position="87"/>
        <end position="116"/>
    </location>
</feature>
<dbReference type="RefSeq" id="WP_344972506.1">
    <property type="nucleotide sequence ID" value="NZ_BAABDD010000014.1"/>
</dbReference>
<dbReference type="SUPFAM" id="SSF161098">
    <property type="entry name" value="MetI-like"/>
    <property type="match status" value="1"/>
</dbReference>
<dbReference type="Proteomes" id="UP001500908">
    <property type="component" value="Unassembled WGS sequence"/>
</dbReference>
<name>A0ABP7FZV5_9ACTN</name>
<gene>
    <name evidence="10" type="primary">ssuC</name>
    <name evidence="10" type="ORF">GCM10022402_31630</name>
</gene>
<evidence type="ECO:0000256" key="3">
    <source>
        <dbReference type="ARBA" id="ARBA00022475"/>
    </source>
</evidence>
<feature type="transmembrane region" description="Helical" evidence="7">
    <location>
        <begin position="40"/>
        <end position="67"/>
    </location>
</feature>
<evidence type="ECO:0000313" key="11">
    <source>
        <dbReference type="Proteomes" id="UP001500908"/>
    </source>
</evidence>
<dbReference type="InterPro" id="IPR000515">
    <property type="entry name" value="MetI-like"/>
</dbReference>
<feature type="compositionally biased region" description="Polar residues" evidence="8">
    <location>
        <begin position="1"/>
        <end position="16"/>
    </location>
</feature>
<protein>
    <submittedName>
        <fullName evidence="10">Aliphatic sulfonate ABC transporter permease SsuC</fullName>
    </submittedName>
</protein>
<keyword evidence="6 7" id="KW-0472">Membrane</keyword>
<evidence type="ECO:0000259" key="9">
    <source>
        <dbReference type="PROSITE" id="PS50928"/>
    </source>
</evidence>
<feature type="transmembrane region" description="Helical" evidence="7">
    <location>
        <begin position="128"/>
        <end position="150"/>
    </location>
</feature>